<dbReference type="InterPro" id="IPR057670">
    <property type="entry name" value="SH3_retrovirus"/>
</dbReference>
<feature type="domain" description="Retroviral polymerase SH3-like" evidence="1">
    <location>
        <begin position="41"/>
        <end position="103"/>
    </location>
</feature>
<comment type="caution">
    <text evidence="2">The sequence shown here is derived from an EMBL/GenBank/DDBJ whole genome shotgun (WGS) entry which is preliminary data.</text>
</comment>
<reference evidence="2 3" key="1">
    <citation type="submission" date="2015-12" db="EMBL/GenBank/DDBJ databases">
        <title>Draft genome sequence of Moniliophthora roreri, the causal agent of frosty pod rot of cacao.</title>
        <authorList>
            <person name="Aime M.C."/>
            <person name="Diaz-Valderrama J.R."/>
            <person name="Kijpornyongpan T."/>
            <person name="Phillips-Mora W."/>
        </authorList>
    </citation>
    <scope>NUCLEOTIDE SEQUENCE [LARGE SCALE GENOMIC DNA]</scope>
    <source>
        <strain evidence="2 3">MCA 2952</strain>
    </source>
</reference>
<accession>A0A0W0FRG4</accession>
<dbReference type="Pfam" id="PF25597">
    <property type="entry name" value="SH3_retrovirus"/>
    <property type="match status" value="1"/>
</dbReference>
<dbReference type="AlphaFoldDB" id="A0A0W0FRG4"/>
<evidence type="ECO:0000313" key="2">
    <source>
        <dbReference type="EMBL" id="KTB38882.1"/>
    </source>
</evidence>
<sequence>MFQIAVHVYNRTPNKHLAWKTPIEAFEGKKPDISYFQTPGCSAYIYLDKELHAHKLCAPKTEKMIFVGYAPGSKAWLFVRNMGWTFISSTVIFNESEFPKCKTTSIKLALIKCAANIPLPSSLSHDADHFISDQDADHKPN</sequence>
<name>A0A0W0FRG4_MONRR</name>
<protein>
    <recommendedName>
        <fullName evidence="1">Retroviral polymerase SH3-like domain-containing protein</fullName>
    </recommendedName>
</protein>
<evidence type="ECO:0000259" key="1">
    <source>
        <dbReference type="Pfam" id="PF25597"/>
    </source>
</evidence>
<proteinExistence type="predicted"/>
<organism evidence="2 3">
    <name type="scientific">Moniliophthora roreri</name>
    <name type="common">Frosty pod rot fungus</name>
    <name type="synonym">Monilia roreri</name>
    <dbReference type="NCBI Taxonomy" id="221103"/>
    <lineage>
        <taxon>Eukaryota</taxon>
        <taxon>Fungi</taxon>
        <taxon>Dikarya</taxon>
        <taxon>Basidiomycota</taxon>
        <taxon>Agaricomycotina</taxon>
        <taxon>Agaricomycetes</taxon>
        <taxon>Agaricomycetidae</taxon>
        <taxon>Agaricales</taxon>
        <taxon>Marasmiineae</taxon>
        <taxon>Marasmiaceae</taxon>
        <taxon>Moniliophthora</taxon>
    </lineage>
</organism>
<gene>
    <name evidence="2" type="ORF">WG66_8549</name>
</gene>
<dbReference type="Proteomes" id="UP000054988">
    <property type="component" value="Unassembled WGS sequence"/>
</dbReference>
<evidence type="ECO:0000313" key="3">
    <source>
        <dbReference type="Proteomes" id="UP000054988"/>
    </source>
</evidence>
<dbReference type="EMBL" id="LATX01001723">
    <property type="protein sequence ID" value="KTB38882.1"/>
    <property type="molecule type" value="Genomic_DNA"/>
</dbReference>